<feature type="transmembrane region" description="Helical" evidence="6">
    <location>
        <begin position="350"/>
        <end position="369"/>
    </location>
</feature>
<dbReference type="SUPFAM" id="SSF103473">
    <property type="entry name" value="MFS general substrate transporter"/>
    <property type="match status" value="1"/>
</dbReference>
<dbReference type="PANTHER" id="PTHR23501">
    <property type="entry name" value="MAJOR FACILITATOR SUPERFAMILY"/>
    <property type="match status" value="1"/>
</dbReference>
<protein>
    <submittedName>
        <fullName evidence="8">MFS multidrug transporter-like protein</fullName>
    </submittedName>
</protein>
<dbReference type="Pfam" id="PF07690">
    <property type="entry name" value="MFS_1"/>
    <property type="match status" value="1"/>
</dbReference>
<dbReference type="Proteomes" id="UP000235786">
    <property type="component" value="Unassembled WGS sequence"/>
</dbReference>
<keyword evidence="2 6" id="KW-0812">Transmembrane</keyword>
<dbReference type="GO" id="GO:0005886">
    <property type="term" value="C:plasma membrane"/>
    <property type="evidence" value="ECO:0007669"/>
    <property type="project" value="TreeGrafter"/>
</dbReference>
<organism evidence="8 9">
    <name type="scientific">Hyaloscypha variabilis (strain UAMH 11265 / GT02V1 / F)</name>
    <name type="common">Meliniomyces variabilis</name>
    <dbReference type="NCBI Taxonomy" id="1149755"/>
    <lineage>
        <taxon>Eukaryota</taxon>
        <taxon>Fungi</taxon>
        <taxon>Dikarya</taxon>
        <taxon>Ascomycota</taxon>
        <taxon>Pezizomycotina</taxon>
        <taxon>Leotiomycetes</taxon>
        <taxon>Helotiales</taxon>
        <taxon>Hyaloscyphaceae</taxon>
        <taxon>Hyaloscypha</taxon>
        <taxon>Hyaloscypha variabilis</taxon>
    </lineage>
</organism>
<keyword evidence="3 6" id="KW-1133">Transmembrane helix</keyword>
<dbReference type="FunFam" id="1.20.1250.20:FF:000504">
    <property type="entry name" value="Similar to MFS multidrug transporter"/>
    <property type="match status" value="1"/>
</dbReference>
<feature type="transmembrane region" description="Helical" evidence="6">
    <location>
        <begin position="213"/>
        <end position="235"/>
    </location>
</feature>
<evidence type="ECO:0000259" key="7">
    <source>
        <dbReference type="PROSITE" id="PS50850"/>
    </source>
</evidence>
<dbReference type="PROSITE" id="PS50850">
    <property type="entry name" value="MFS"/>
    <property type="match status" value="1"/>
</dbReference>
<proteinExistence type="predicted"/>
<gene>
    <name evidence="8" type="ORF">L207DRAFT_436065</name>
</gene>
<feature type="transmembrane region" description="Helical" evidence="6">
    <location>
        <begin position="148"/>
        <end position="172"/>
    </location>
</feature>
<sequence>METKRTEEVTDSENPGRGWRFYGTFACLALLNLVCAIDATILAVALPIIATDLKATAIQAFWCGTSFLLCSTVFQPTWASFSHIIGRKSVLLAALFLFTVGTIIASVAKTITLLLVGRCLQGIGGGGLVCLTYVLMADLVSLRDRGKWMAIISLQWAIGSVIGPVIGGAFAQDTTWRWIFWLNIPFCVLAAAGIPICLKLHPREGSVWERLKTFDWFGSFIFIAATTSFLIPVTWGGVMYEWSSWRTLVPMMLGVFGLFGFVIYSVYWSPEPLIRRSLFNSPTAITAYAGTLFHGVMVWSLLYYMPLFFECVKDYSPVTTGVVIFPMTFTVAPAAVVVGLVIAKTGRYRPSIWLGWFLTTFGMGLFIYLKESITVVSWIFLSLVAGTGTGMLFSAQGFAAQASVSNADVPFAGAIYSFFRAFGQTFGVAISGVIFQNTFKFKILATPYAEYAEEWSRNASAFVYVVRTWSREGEEGIMRAAVVNAYVESLRMVWAVMCIFAGVIFVASLIWIKEISLTRELETEQGFRYGGKKGGDEEQQQSRPTSKVLEIDPEKEMTTEVKNVTTDEEEEVGAGSIEKSLG</sequence>
<feature type="transmembrane region" description="Helical" evidence="6">
    <location>
        <begin position="178"/>
        <end position="201"/>
    </location>
</feature>
<feature type="transmembrane region" description="Helical" evidence="6">
    <location>
        <begin position="21"/>
        <end position="50"/>
    </location>
</feature>
<feature type="compositionally biased region" description="Basic and acidic residues" evidence="5">
    <location>
        <begin position="549"/>
        <end position="559"/>
    </location>
</feature>
<name>A0A2J6RA78_HYAVF</name>
<evidence type="ECO:0000313" key="8">
    <source>
        <dbReference type="EMBL" id="PMD35411.1"/>
    </source>
</evidence>
<feature type="transmembrane region" description="Helical" evidence="6">
    <location>
        <begin position="322"/>
        <end position="343"/>
    </location>
</feature>
<dbReference type="FunFam" id="1.20.1720.10:FF:000018">
    <property type="entry name" value="Putative MFS multidrug transporter"/>
    <property type="match status" value="1"/>
</dbReference>
<evidence type="ECO:0000256" key="1">
    <source>
        <dbReference type="ARBA" id="ARBA00004141"/>
    </source>
</evidence>
<dbReference type="AlphaFoldDB" id="A0A2J6RA78"/>
<dbReference type="PANTHER" id="PTHR23501:SF59">
    <property type="entry name" value="MAJOR FACILITATOR SUPERFAMILY (MFS) PROFILE DOMAIN-CONTAINING PROTEIN-RELATED"/>
    <property type="match status" value="1"/>
</dbReference>
<feature type="transmembrane region" description="Helical" evidence="6">
    <location>
        <begin position="411"/>
        <end position="435"/>
    </location>
</feature>
<dbReference type="OrthoDB" id="4139357at2759"/>
<reference evidence="8 9" key="1">
    <citation type="submission" date="2016-04" db="EMBL/GenBank/DDBJ databases">
        <title>A degradative enzymes factory behind the ericoid mycorrhizal symbiosis.</title>
        <authorList>
            <consortium name="DOE Joint Genome Institute"/>
            <person name="Martino E."/>
            <person name="Morin E."/>
            <person name="Grelet G."/>
            <person name="Kuo A."/>
            <person name="Kohler A."/>
            <person name="Daghino S."/>
            <person name="Barry K."/>
            <person name="Choi C."/>
            <person name="Cichocki N."/>
            <person name="Clum A."/>
            <person name="Copeland A."/>
            <person name="Hainaut M."/>
            <person name="Haridas S."/>
            <person name="Labutti K."/>
            <person name="Lindquist E."/>
            <person name="Lipzen A."/>
            <person name="Khouja H.-R."/>
            <person name="Murat C."/>
            <person name="Ohm R."/>
            <person name="Olson A."/>
            <person name="Spatafora J."/>
            <person name="Veneault-Fourrey C."/>
            <person name="Henrissat B."/>
            <person name="Grigoriev I."/>
            <person name="Martin F."/>
            <person name="Perotto S."/>
        </authorList>
    </citation>
    <scope>NUCLEOTIDE SEQUENCE [LARGE SCALE GENOMIC DNA]</scope>
    <source>
        <strain evidence="8 9">F</strain>
    </source>
</reference>
<feature type="domain" description="Major facilitator superfamily (MFS) profile" evidence="7">
    <location>
        <begin position="24"/>
        <end position="519"/>
    </location>
</feature>
<evidence type="ECO:0000313" key="9">
    <source>
        <dbReference type="Proteomes" id="UP000235786"/>
    </source>
</evidence>
<feature type="transmembrane region" description="Helical" evidence="6">
    <location>
        <begin position="492"/>
        <end position="512"/>
    </location>
</feature>
<keyword evidence="9" id="KW-1185">Reference proteome</keyword>
<dbReference type="Gene3D" id="1.20.1720.10">
    <property type="entry name" value="Multidrug resistance protein D"/>
    <property type="match status" value="1"/>
</dbReference>
<dbReference type="InterPro" id="IPR011701">
    <property type="entry name" value="MFS"/>
</dbReference>
<accession>A0A2J6RA78</accession>
<dbReference type="EMBL" id="KZ613952">
    <property type="protein sequence ID" value="PMD35411.1"/>
    <property type="molecule type" value="Genomic_DNA"/>
</dbReference>
<dbReference type="PRINTS" id="PR01036">
    <property type="entry name" value="TCRTETB"/>
</dbReference>
<comment type="subcellular location">
    <subcellularLocation>
        <location evidence="1">Membrane</location>
        <topology evidence="1">Multi-pass membrane protein</topology>
    </subcellularLocation>
</comment>
<evidence type="ECO:0000256" key="4">
    <source>
        <dbReference type="ARBA" id="ARBA00023136"/>
    </source>
</evidence>
<dbReference type="Gene3D" id="1.20.1250.20">
    <property type="entry name" value="MFS general substrate transporter like domains"/>
    <property type="match status" value="1"/>
</dbReference>
<dbReference type="GO" id="GO:0022857">
    <property type="term" value="F:transmembrane transporter activity"/>
    <property type="evidence" value="ECO:0007669"/>
    <property type="project" value="InterPro"/>
</dbReference>
<feature type="transmembrane region" description="Helical" evidence="6">
    <location>
        <begin position="247"/>
        <end position="267"/>
    </location>
</feature>
<dbReference type="InterPro" id="IPR036259">
    <property type="entry name" value="MFS_trans_sf"/>
</dbReference>
<feature type="transmembrane region" description="Helical" evidence="6">
    <location>
        <begin position="114"/>
        <end position="136"/>
    </location>
</feature>
<feature type="transmembrane region" description="Helical" evidence="6">
    <location>
        <begin position="279"/>
        <end position="302"/>
    </location>
</feature>
<feature type="transmembrane region" description="Helical" evidence="6">
    <location>
        <begin position="375"/>
        <end position="399"/>
    </location>
</feature>
<dbReference type="InterPro" id="IPR020846">
    <property type="entry name" value="MFS_dom"/>
</dbReference>
<evidence type="ECO:0000256" key="5">
    <source>
        <dbReference type="SAM" id="MobiDB-lite"/>
    </source>
</evidence>
<evidence type="ECO:0000256" key="2">
    <source>
        <dbReference type="ARBA" id="ARBA00022692"/>
    </source>
</evidence>
<evidence type="ECO:0000256" key="3">
    <source>
        <dbReference type="ARBA" id="ARBA00022989"/>
    </source>
</evidence>
<keyword evidence="4 6" id="KW-0472">Membrane</keyword>
<feature type="region of interest" description="Disordered" evidence="5">
    <location>
        <begin position="528"/>
        <end position="582"/>
    </location>
</feature>
<dbReference type="CDD" id="cd17502">
    <property type="entry name" value="MFS_Azr1_MDR_like"/>
    <property type="match status" value="1"/>
</dbReference>
<evidence type="ECO:0000256" key="6">
    <source>
        <dbReference type="SAM" id="Phobius"/>
    </source>
</evidence>
<feature type="transmembrane region" description="Helical" evidence="6">
    <location>
        <begin position="56"/>
        <end position="78"/>
    </location>
</feature>
<feature type="transmembrane region" description="Helical" evidence="6">
    <location>
        <begin position="90"/>
        <end position="108"/>
    </location>
</feature>